<protein>
    <submittedName>
        <fullName evidence="1">Uncharacterized protein</fullName>
    </submittedName>
</protein>
<gene>
    <name evidence="1" type="ORF">CAFE_24630</name>
</gene>
<comment type="caution">
    <text evidence="1">The sequence shown here is derived from an EMBL/GenBank/DDBJ whole genome shotgun (WGS) entry which is preliminary data.</text>
</comment>
<evidence type="ECO:0000313" key="2">
    <source>
        <dbReference type="Proteomes" id="UP000469440"/>
    </source>
</evidence>
<dbReference type="EMBL" id="VWXL01000071">
    <property type="protein sequence ID" value="MVB11739.1"/>
    <property type="molecule type" value="Genomic_DNA"/>
</dbReference>
<dbReference type="AlphaFoldDB" id="A0A6N8I1A0"/>
<evidence type="ECO:0000313" key="1">
    <source>
        <dbReference type="EMBL" id="MVB11739.1"/>
    </source>
</evidence>
<dbReference type="Proteomes" id="UP000469440">
    <property type="component" value="Unassembled WGS sequence"/>
</dbReference>
<keyword evidence="2" id="KW-1185">Reference proteome</keyword>
<name>A0A6N8I1A0_9FIRM</name>
<reference evidence="1 2" key="1">
    <citation type="submission" date="2019-09" db="EMBL/GenBank/DDBJ databases">
        <title>Genome sequence of Clostridium sp. EA1.</title>
        <authorList>
            <person name="Poehlein A."/>
            <person name="Bengelsdorf F.R."/>
            <person name="Daniel R."/>
        </authorList>
    </citation>
    <scope>NUCLEOTIDE SEQUENCE [LARGE SCALE GENOMIC DNA]</scope>
    <source>
        <strain evidence="1 2">EA1</strain>
    </source>
</reference>
<accession>A0A6N8I1A0</accession>
<organism evidence="1 2">
    <name type="scientific">Caproicibacter fermentans</name>
    <dbReference type="NCBI Taxonomy" id="2576756"/>
    <lineage>
        <taxon>Bacteria</taxon>
        <taxon>Bacillati</taxon>
        <taxon>Bacillota</taxon>
        <taxon>Clostridia</taxon>
        <taxon>Eubacteriales</taxon>
        <taxon>Acutalibacteraceae</taxon>
        <taxon>Caproicibacter</taxon>
    </lineage>
</organism>
<proteinExistence type="predicted"/>
<sequence>MNMEQAGDKESIKTFHVGILFQLLQFRILIKINAYSCNLISQLFRKIIKLLFLLL</sequence>